<reference evidence="2" key="1">
    <citation type="submission" date="2016-08" db="EMBL/GenBank/DDBJ databases">
        <authorList>
            <person name="Varghese N."/>
            <person name="Submissions Spin"/>
        </authorList>
    </citation>
    <scope>NUCLEOTIDE SEQUENCE [LARGE SCALE GENOMIC DNA]</scope>
    <source>
        <strain evidence="2">ERR11</strain>
    </source>
</reference>
<sequence length="79" mass="9219">MDEADEAALRARVAAFPPMPRDDYGTKEWERRYTARQERAAGMREWDEAHPELFEDKPAANDEWPAWMGAEYEEDDEAA</sequence>
<organism evidence="1 2">
    <name type="scientific">Bradyrhizobium shewense</name>
    <dbReference type="NCBI Taxonomy" id="1761772"/>
    <lineage>
        <taxon>Bacteria</taxon>
        <taxon>Pseudomonadati</taxon>
        <taxon>Pseudomonadota</taxon>
        <taxon>Alphaproteobacteria</taxon>
        <taxon>Hyphomicrobiales</taxon>
        <taxon>Nitrobacteraceae</taxon>
        <taxon>Bradyrhizobium</taxon>
    </lineage>
</organism>
<dbReference type="Proteomes" id="UP000199184">
    <property type="component" value="Unassembled WGS sequence"/>
</dbReference>
<proteinExistence type="predicted"/>
<evidence type="ECO:0000313" key="2">
    <source>
        <dbReference type="Proteomes" id="UP000199184"/>
    </source>
</evidence>
<dbReference type="EMBL" id="FMAI01000006">
    <property type="protein sequence ID" value="SCB33967.1"/>
    <property type="molecule type" value="Genomic_DNA"/>
</dbReference>
<evidence type="ECO:0000313" key="1">
    <source>
        <dbReference type="EMBL" id="SCB33967.1"/>
    </source>
</evidence>
<gene>
    <name evidence="1" type="ORF">GA0061098_1006185</name>
</gene>
<protein>
    <submittedName>
        <fullName evidence="1">Uncharacterized protein</fullName>
    </submittedName>
</protein>
<dbReference type="AlphaFoldDB" id="A0A1C3W1R0"/>
<accession>A0A1C3W1R0</accession>
<name>A0A1C3W1R0_9BRAD</name>
<keyword evidence="2" id="KW-1185">Reference proteome</keyword>